<feature type="region of interest" description="Disordered" evidence="1">
    <location>
        <begin position="1"/>
        <end position="23"/>
    </location>
</feature>
<protein>
    <submittedName>
        <fullName evidence="2">Uncharacterized protein</fullName>
    </submittedName>
</protein>
<sequence>MWWVAPVSRHHPSVLSSPEPSPRRACAFGSSRRRRAAAADAAGGSSMLVCSWSRAGSSSSACLAASWLSTSLAQWLDLPQLRQTSSCVGLRLPTAPPWAPPRAPSSAPPCALCGLPRLRPSVVEEGSPFFPSPRQTSYCFPVKWSLPPMVTGSEESCGLSASTTLRRPIASSIDIVERSTRDSTEQTIYLYFGGAQRKSFSIALSSS</sequence>
<dbReference type="Gramene" id="PVH62808">
    <property type="protein sequence ID" value="PVH62808"/>
    <property type="gene ID" value="PAHAL_3G406500"/>
</dbReference>
<evidence type="ECO:0000313" key="2">
    <source>
        <dbReference type="EMBL" id="PVH62808.1"/>
    </source>
</evidence>
<reference evidence="2" key="1">
    <citation type="submission" date="2018-04" db="EMBL/GenBank/DDBJ databases">
        <title>WGS assembly of Panicum hallii.</title>
        <authorList>
            <person name="Lovell J."/>
            <person name="Jenkins J."/>
            <person name="Lowry D."/>
            <person name="Mamidi S."/>
            <person name="Sreedasyam A."/>
            <person name="Weng X."/>
            <person name="Barry K."/>
            <person name="Bonette J."/>
            <person name="Campitelli B."/>
            <person name="Daum C."/>
            <person name="Gordon S."/>
            <person name="Gould B."/>
            <person name="Lipzen A."/>
            <person name="Macqueen A."/>
            <person name="Palacio-Mejia J."/>
            <person name="Plott C."/>
            <person name="Shakirov E."/>
            <person name="Shu S."/>
            <person name="Yoshinaga Y."/>
            <person name="Zane M."/>
            <person name="Rokhsar D."/>
            <person name="Grimwood J."/>
            <person name="Schmutz J."/>
            <person name="Juenger T."/>
        </authorList>
    </citation>
    <scope>NUCLEOTIDE SEQUENCE [LARGE SCALE GENOMIC DNA]</scope>
    <source>
        <strain evidence="2">FIL2</strain>
    </source>
</reference>
<dbReference type="Proteomes" id="UP000243499">
    <property type="component" value="Chromosome 3"/>
</dbReference>
<organism evidence="2">
    <name type="scientific">Panicum hallii</name>
    <dbReference type="NCBI Taxonomy" id="206008"/>
    <lineage>
        <taxon>Eukaryota</taxon>
        <taxon>Viridiplantae</taxon>
        <taxon>Streptophyta</taxon>
        <taxon>Embryophyta</taxon>
        <taxon>Tracheophyta</taxon>
        <taxon>Spermatophyta</taxon>
        <taxon>Magnoliopsida</taxon>
        <taxon>Liliopsida</taxon>
        <taxon>Poales</taxon>
        <taxon>Poaceae</taxon>
        <taxon>PACMAD clade</taxon>
        <taxon>Panicoideae</taxon>
        <taxon>Panicodae</taxon>
        <taxon>Paniceae</taxon>
        <taxon>Panicinae</taxon>
        <taxon>Panicum</taxon>
        <taxon>Panicum sect. Panicum</taxon>
    </lineage>
</organism>
<evidence type="ECO:0000256" key="1">
    <source>
        <dbReference type="SAM" id="MobiDB-lite"/>
    </source>
</evidence>
<name>A0A2T8KKV0_9POAL</name>
<dbReference type="AlphaFoldDB" id="A0A2T8KKV0"/>
<gene>
    <name evidence="2" type="ORF">PAHAL_3G406500</name>
</gene>
<proteinExistence type="predicted"/>
<dbReference type="EMBL" id="CM008048">
    <property type="protein sequence ID" value="PVH62808.1"/>
    <property type="molecule type" value="Genomic_DNA"/>
</dbReference>
<accession>A0A2T8KKV0</accession>